<protein>
    <submittedName>
        <fullName evidence="1">Uncharacterized protein</fullName>
    </submittedName>
</protein>
<organism evidence="1 2">
    <name type="scientific">Drancourtella massiliensis</name>
    <dbReference type="NCBI Taxonomy" id="1632013"/>
    <lineage>
        <taxon>Bacteria</taxon>
        <taxon>Bacillati</taxon>
        <taxon>Bacillota</taxon>
        <taxon>Clostridia</taxon>
        <taxon>Eubacteriales</taxon>
        <taxon>Oscillospiraceae</taxon>
        <taxon>Drancourtella</taxon>
    </lineage>
</organism>
<dbReference type="Proteomes" id="UP000775686">
    <property type="component" value="Unassembled WGS sequence"/>
</dbReference>
<gene>
    <name evidence="1" type="ORF">H6A32_15550</name>
</gene>
<comment type="caution">
    <text evidence="1">The sequence shown here is derived from an EMBL/GenBank/DDBJ whole genome shotgun (WGS) entry which is preliminary data.</text>
</comment>
<dbReference type="Pfam" id="PF20323">
    <property type="entry name" value="DUF6618"/>
    <property type="match status" value="1"/>
</dbReference>
<dbReference type="InterPro" id="IPR046726">
    <property type="entry name" value="DUF6618"/>
</dbReference>
<evidence type="ECO:0000313" key="2">
    <source>
        <dbReference type="Proteomes" id="UP000775686"/>
    </source>
</evidence>
<dbReference type="EMBL" id="JACJKH010000058">
    <property type="protein sequence ID" value="MBM6745671.1"/>
    <property type="molecule type" value="Genomic_DNA"/>
</dbReference>
<name>A0ABS2EKZ3_9FIRM</name>
<reference evidence="1 2" key="1">
    <citation type="journal article" date="2021" name="Sci. Rep.">
        <title>The distribution of antibiotic resistance genes in chicken gut microbiota commensals.</title>
        <authorList>
            <person name="Juricova H."/>
            <person name="Matiasovicova J."/>
            <person name="Kubasova T."/>
            <person name="Cejkova D."/>
            <person name="Rychlik I."/>
        </authorList>
    </citation>
    <scope>NUCLEOTIDE SEQUENCE [LARGE SCALE GENOMIC DNA]</scope>
    <source>
        <strain evidence="1 2">An770</strain>
    </source>
</reference>
<dbReference type="RefSeq" id="WP_177311280.1">
    <property type="nucleotide sequence ID" value="NZ_JACJKH010000058.1"/>
</dbReference>
<evidence type="ECO:0000313" key="1">
    <source>
        <dbReference type="EMBL" id="MBM6745671.1"/>
    </source>
</evidence>
<proteinExistence type="predicted"/>
<sequence length="109" mass="12593">MEYQCTLTRGRRKEHWQGEIRLIHYSDTCYEAEITGRGTYFHVIAGKHSYGNYICIPNHDVGSELSEFRDLFWNTERLSGLIKKVDAVTVAHGLCHLEELIHPKSSVDN</sequence>
<accession>A0ABS2EKZ3</accession>
<keyword evidence="2" id="KW-1185">Reference proteome</keyword>